<keyword evidence="4" id="KW-0378">Hydrolase</keyword>
<dbReference type="SUPFAM" id="SSF63411">
    <property type="entry name" value="LuxS/MPP-like metallohydrolase"/>
    <property type="match status" value="4"/>
</dbReference>
<dbReference type="Proteomes" id="UP001150062">
    <property type="component" value="Unassembled WGS sequence"/>
</dbReference>
<feature type="region of interest" description="Disordered" evidence="1">
    <location>
        <begin position="957"/>
        <end position="984"/>
    </location>
</feature>
<dbReference type="Gene3D" id="3.30.830.10">
    <property type="entry name" value="Metalloenzyme, LuxS/M16 peptidase-like"/>
    <property type="match status" value="4"/>
</dbReference>
<feature type="compositionally biased region" description="Acidic residues" evidence="1">
    <location>
        <begin position="957"/>
        <end position="971"/>
    </location>
</feature>
<gene>
    <name evidence="4" type="ORF">M0813_00287</name>
</gene>
<evidence type="ECO:0000313" key="5">
    <source>
        <dbReference type="Proteomes" id="UP001150062"/>
    </source>
</evidence>
<dbReference type="InterPro" id="IPR011249">
    <property type="entry name" value="Metalloenz_LuxS/M16"/>
</dbReference>
<dbReference type="InterPro" id="IPR011765">
    <property type="entry name" value="Pept_M16_N"/>
</dbReference>
<accession>A0ABQ8Y9U8</accession>
<evidence type="ECO:0000259" key="3">
    <source>
        <dbReference type="Pfam" id="PF05193"/>
    </source>
</evidence>
<organism evidence="4 5">
    <name type="scientific">Anaeramoeba flamelloides</name>
    <dbReference type="NCBI Taxonomy" id="1746091"/>
    <lineage>
        <taxon>Eukaryota</taxon>
        <taxon>Metamonada</taxon>
        <taxon>Anaeramoebidae</taxon>
        <taxon>Anaeramoeba</taxon>
    </lineage>
</organism>
<evidence type="ECO:0000256" key="1">
    <source>
        <dbReference type="SAM" id="MobiDB-lite"/>
    </source>
</evidence>
<feature type="compositionally biased region" description="Basic residues" evidence="1">
    <location>
        <begin position="354"/>
        <end position="363"/>
    </location>
</feature>
<dbReference type="PANTHER" id="PTHR43016:SF16">
    <property type="entry name" value="METALLOPROTEASE, PUTATIVE (AFU_ORTHOLOGUE AFUA_4G07610)-RELATED"/>
    <property type="match status" value="1"/>
</dbReference>
<proteinExistence type="predicted"/>
<feature type="domain" description="Peptidase M16 C-terminal" evidence="3">
    <location>
        <begin position="191"/>
        <end position="248"/>
    </location>
</feature>
<feature type="region of interest" description="Disordered" evidence="1">
    <location>
        <begin position="277"/>
        <end position="368"/>
    </location>
</feature>
<dbReference type="GO" id="GO:0008233">
    <property type="term" value="F:peptidase activity"/>
    <property type="evidence" value="ECO:0007669"/>
    <property type="project" value="UniProtKB-KW"/>
</dbReference>
<evidence type="ECO:0000259" key="2">
    <source>
        <dbReference type="Pfam" id="PF00675"/>
    </source>
</evidence>
<feature type="compositionally biased region" description="Basic and acidic residues" evidence="1">
    <location>
        <begin position="972"/>
        <end position="981"/>
    </location>
</feature>
<name>A0ABQ8Y9U8_9EUKA</name>
<dbReference type="InterPro" id="IPR007863">
    <property type="entry name" value="Peptidase_M16_C"/>
</dbReference>
<dbReference type="EMBL" id="JAOAOG010000191">
    <property type="protein sequence ID" value="KAJ6241588.1"/>
    <property type="molecule type" value="Genomic_DNA"/>
</dbReference>
<feature type="domain" description="Peptidase M16 N-terminal" evidence="2">
    <location>
        <begin position="53"/>
        <end position="142"/>
    </location>
</feature>
<comment type="caution">
    <text evidence="4">The sequence shown here is derived from an EMBL/GenBank/DDBJ whole genome shotgun (WGS) entry which is preliminary data.</text>
</comment>
<feature type="compositionally biased region" description="Basic and acidic residues" evidence="1">
    <location>
        <begin position="277"/>
        <end position="290"/>
    </location>
</feature>
<reference evidence="4" key="1">
    <citation type="submission" date="2022-08" db="EMBL/GenBank/DDBJ databases">
        <title>Novel sulfate-reducing endosymbionts in the free-living metamonad Anaeramoeba.</title>
        <authorList>
            <person name="Jerlstrom-Hultqvist J."/>
            <person name="Cepicka I."/>
            <person name="Gallot-Lavallee L."/>
            <person name="Salas-Leiva D."/>
            <person name="Curtis B.A."/>
            <person name="Zahonova K."/>
            <person name="Pipaliya S."/>
            <person name="Dacks J."/>
            <person name="Roger A.J."/>
        </authorList>
    </citation>
    <scope>NUCLEOTIDE SEQUENCE</scope>
    <source>
        <strain evidence="4">Schooner1</strain>
    </source>
</reference>
<keyword evidence="4" id="KW-0645">Protease</keyword>
<keyword evidence="5" id="KW-1185">Reference proteome</keyword>
<dbReference type="PANTHER" id="PTHR43016">
    <property type="entry name" value="PRESEQUENCE PROTEASE"/>
    <property type="match status" value="1"/>
</dbReference>
<protein>
    <submittedName>
        <fullName evidence="4">Presequence protease</fullName>
    </submittedName>
</protein>
<feature type="compositionally biased region" description="Low complexity" evidence="1">
    <location>
        <begin position="314"/>
        <end position="347"/>
    </location>
</feature>
<dbReference type="Pfam" id="PF05193">
    <property type="entry name" value="Peptidase_M16_C"/>
    <property type="match status" value="1"/>
</dbReference>
<feature type="compositionally biased region" description="Basic residues" evidence="1">
    <location>
        <begin position="291"/>
        <end position="311"/>
    </location>
</feature>
<dbReference type="Pfam" id="PF00675">
    <property type="entry name" value="Peptidase_M16"/>
    <property type="match status" value="1"/>
</dbReference>
<dbReference type="GO" id="GO:0006508">
    <property type="term" value="P:proteolysis"/>
    <property type="evidence" value="ECO:0007669"/>
    <property type="project" value="UniProtKB-KW"/>
</dbReference>
<sequence length="1202" mass="141173">MTTNWEILEEFDLNKEVNVQKYFSTKTGMTTVFINSPGPIINGSLIIATPVNDNAGLPHIIEHMVYSGSEDYPYPKFLDEFIKRCYGSDCNGETEIDYTNFQLTTVDSKGFLTALPVYLDHIFFPLFSESFFLTEIYHIDEEGKENGVVFNEEKMTESTSDEILEREVKKLLYKDTPFEYESGGLTNEIRNVTLEQVKKYHKSYYLPQNMVMFFSGTISPNDVFQSLEEIENKILNKTQKIQPLTFPLNPRMEMAFKQNSCTKTIKFPSSKIKINLEQEQEKEKEKEKEKNKKSHRKKKKTKKKKKKKRKKYSSDYSSSEETSSDYSSSSGETPSDYSSSTLSSSSSIEEKSRYKSRKKPRKKSSQEYDLDDKDDCMVKIGYLIEKHSKIEEYYAHTIIWEYLIESGVSPVTVKMAESHTKYCSDISFDFFNYSMNSCILTFQGVNKDYLENIETELRKIITKEISYGIEKKDMKEIIESKIIDKLNELENIDLDLFTEIIANNFLYSSRENSNLEHLLNPIYIYEKMLSKPSRYWEKILKDINGRQFITICGKPSKKLQIKVTNEENARINNFLKRNDYNDLQKIKHRLNLAKSENRKQFPIESFQTIHFPKIPKIEQFKILKVIWNEDILRNNVSMERKKETEMEKEKEKIINYMINNNSNFDYHNKIFPFHLQFNHCTSTEFVYIDISIDTSDLANELRPYLFLFCQTFFVHPIKINGKKYNDVKVEQNIKKYSLDSTINIGFDNSIDFEFGEFGQLLLICIKSKIKDYENILEWLKRLIWYSETSPTIIEEGCEDLLDALNDSNPEEEDFFITKSVLNYNLFDKNRSNTVANGIINQARFLKKLLKNCKKDKKYAVQKYKEILNSLFSDITKFKIQVSSNLLKLTKHLDVWTKNNFFPKRLFREYDLNLINKNIDIQNEILLKINNNFKDDCSFYTSKLRILSHLKDEEIIDIDDDDDDDDDDDSDNDQIKEEKMEGYEDDEIKNKQPIITVFGTPDVDASNFIISIPIKDNSQINKNIHLLNVFIELLNSTRGPFWKQIRGQGYAYDVEITQEIEKGYLYVYIGGAQKPIKALDTIILIFEQLVNKTIKFDDEDIKTAVCSAYQKFVNEQDILENAFFFNFKSLFYNHRDIDKTYQLLQSVSKENINSLITRYFSDFFSPSTNIAILVNSNDTQNIKMELEEIEMECKIFQNISEIN</sequence>
<evidence type="ECO:0000313" key="4">
    <source>
        <dbReference type="EMBL" id="KAJ6241588.1"/>
    </source>
</evidence>